<feature type="chain" id="PRO_5012140590" description="Putative auto-transporter adhesin head GIN domain-containing protein" evidence="2">
    <location>
        <begin position="25"/>
        <end position="240"/>
    </location>
</feature>
<protein>
    <recommendedName>
        <fullName evidence="3">Putative auto-transporter adhesin head GIN domain-containing protein</fullName>
    </recommendedName>
</protein>
<dbReference type="OrthoDB" id="1442792at2"/>
<feature type="signal peptide" evidence="2">
    <location>
        <begin position="1"/>
        <end position="24"/>
    </location>
</feature>
<dbReference type="PANTHER" id="PTHR39200:SF1">
    <property type="entry name" value="AUTO-TRANSPORTER ADHESIN HEAD GIN DOMAIN-CONTAINING PROTEIN-RELATED"/>
    <property type="match status" value="1"/>
</dbReference>
<organism evidence="4 5">
    <name type="scientific">Pontibacter flavimaris</name>
    <dbReference type="NCBI Taxonomy" id="1797110"/>
    <lineage>
        <taxon>Bacteria</taxon>
        <taxon>Pseudomonadati</taxon>
        <taxon>Bacteroidota</taxon>
        <taxon>Cytophagia</taxon>
        <taxon>Cytophagales</taxon>
        <taxon>Hymenobacteraceae</taxon>
        <taxon>Pontibacter</taxon>
    </lineage>
</organism>
<feature type="compositionally biased region" description="Low complexity" evidence="1">
    <location>
        <begin position="219"/>
        <end position="240"/>
    </location>
</feature>
<gene>
    <name evidence="4" type="ORF">A3841_06885</name>
</gene>
<dbReference type="STRING" id="1797110.A3841_06885"/>
<dbReference type="EMBL" id="LVWA01000013">
    <property type="protein sequence ID" value="OKL38435.1"/>
    <property type="molecule type" value="Genomic_DNA"/>
</dbReference>
<dbReference type="PANTHER" id="PTHR39200">
    <property type="entry name" value="HYPOTHETICAL EXPORTED PROTEIN"/>
    <property type="match status" value="1"/>
</dbReference>
<evidence type="ECO:0000313" key="5">
    <source>
        <dbReference type="Proteomes" id="UP000186551"/>
    </source>
</evidence>
<dbReference type="Proteomes" id="UP000186551">
    <property type="component" value="Unassembled WGS sequence"/>
</dbReference>
<sequence length="240" mass="25129">MKILKKPVLQLASAALLISLSSCGGLLCLEGEGDVERRTLELSRFSGVEVSGGTKVYIRQGNQQSVEVRGQANILDELDTEVQGDGTWEIEFERCLGSHETVEVYITVPELEKAGVGGSGSVELVDVFKSRSFQSSLSGSGDVLLRLATENLDARISGSGTIRAAGVADAQEVSISGSGKYLGYDLDSRSAEVSVSGSGRAEVEAEDQLKADISGSGRVYYGGSPDVSSSVSGSGKVIRK</sequence>
<keyword evidence="5" id="KW-1185">Reference proteome</keyword>
<dbReference type="InterPro" id="IPR021255">
    <property type="entry name" value="DUF2807"/>
</dbReference>
<reference evidence="4 5" key="1">
    <citation type="submission" date="2016-03" db="EMBL/GenBank/DDBJ databases">
        <title>Genome sequence of Pontibacter sp. nov., of the family cytophagaceae, isolated from marine sediment of the Yellow Sea, China.</title>
        <authorList>
            <person name="Zhang G."/>
            <person name="Zhang R."/>
        </authorList>
    </citation>
    <scope>NUCLEOTIDE SEQUENCE [LARGE SCALE GENOMIC DNA]</scope>
    <source>
        <strain evidence="4 5">S10-8</strain>
    </source>
</reference>
<evidence type="ECO:0000256" key="1">
    <source>
        <dbReference type="SAM" id="MobiDB-lite"/>
    </source>
</evidence>
<feature type="region of interest" description="Disordered" evidence="1">
    <location>
        <begin position="215"/>
        <end position="240"/>
    </location>
</feature>
<evidence type="ECO:0000259" key="3">
    <source>
        <dbReference type="Pfam" id="PF10988"/>
    </source>
</evidence>
<dbReference type="Gene3D" id="2.160.20.120">
    <property type="match status" value="1"/>
</dbReference>
<evidence type="ECO:0000256" key="2">
    <source>
        <dbReference type="SAM" id="SignalP"/>
    </source>
</evidence>
<keyword evidence="2" id="KW-0732">Signal</keyword>
<accession>A0A1Q5P833</accession>
<dbReference type="Pfam" id="PF10988">
    <property type="entry name" value="DUF2807"/>
    <property type="match status" value="1"/>
</dbReference>
<dbReference type="PROSITE" id="PS51257">
    <property type="entry name" value="PROKAR_LIPOPROTEIN"/>
    <property type="match status" value="1"/>
</dbReference>
<feature type="domain" description="Putative auto-transporter adhesin head GIN" evidence="3">
    <location>
        <begin position="44"/>
        <end position="225"/>
    </location>
</feature>
<proteinExistence type="predicted"/>
<dbReference type="AlphaFoldDB" id="A0A1Q5P833"/>
<evidence type="ECO:0000313" key="4">
    <source>
        <dbReference type="EMBL" id="OKL38435.1"/>
    </source>
</evidence>
<dbReference type="RefSeq" id="WP_073855107.1">
    <property type="nucleotide sequence ID" value="NZ_LVWA01000013.1"/>
</dbReference>
<name>A0A1Q5P833_9BACT</name>
<comment type="caution">
    <text evidence="4">The sequence shown here is derived from an EMBL/GenBank/DDBJ whole genome shotgun (WGS) entry which is preliminary data.</text>
</comment>